<keyword evidence="3" id="KW-0378">Hydrolase</keyword>
<dbReference type="CDD" id="cd18032">
    <property type="entry name" value="DEXHc_RE_I_III_res"/>
    <property type="match status" value="1"/>
</dbReference>
<protein>
    <submittedName>
        <fullName evidence="3">DEAD/DEAH box helicase</fullName>
    </submittedName>
</protein>
<name>A0AAU9E7Y9_9FIRM</name>
<dbReference type="PROSITE" id="PS51194">
    <property type="entry name" value="HELICASE_CTER"/>
    <property type="match status" value="1"/>
</dbReference>
<dbReference type="KEGG" id="hprf:HLPR_01830"/>
<organism evidence="3 4">
    <name type="scientific">Helicovermis profundi</name>
    <dbReference type="NCBI Taxonomy" id="3065157"/>
    <lineage>
        <taxon>Bacteria</taxon>
        <taxon>Bacillati</taxon>
        <taxon>Bacillota</taxon>
        <taxon>Clostridia</taxon>
        <taxon>Helicovermis</taxon>
    </lineage>
</organism>
<dbReference type="GO" id="GO:0004386">
    <property type="term" value="F:helicase activity"/>
    <property type="evidence" value="ECO:0007669"/>
    <property type="project" value="UniProtKB-KW"/>
</dbReference>
<dbReference type="EMBL" id="AP028654">
    <property type="protein sequence ID" value="BEP27852.1"/>
    <property type="molecule type" value="Genomic_DNA"/>
</dbReference>
<keyword evidence="3" id="KW-0547">Nucleotide-binding</keyword>
<reference evidence="3 4" key="1">
    <citation type="submission" date="2023-08" db="EMBL/GenBank/DDBJ databases">
        <title>Helicovermis profunda gen. nov., sp. nov., a novel mesophilic, fermentative bacterium within the Bacillota from a deep-sea hydrothermal vent chimney.</title>
        <authorList>
            <person name="Miyazaki U."/>
            <person name="Mizutani D."/>
            <person name="Hashimoto Y."/>
            <person name="Tame A."/>
            <person name="Sawayama S."/>
            <person name="Miyazaki J."/>
            <person name="Takai K."/>
            <person name="Nakagawa S."/>
        </authorList>
    </citation>
    <scope>NUCLEOTIDE SEQUENCE [LARGE SCALE GENOMIC DNA]</scope>
    <source>
        <strain evidence="3 4">S502</strain>
    </source>
</reference>
<dbReference type="PANTHER" id="PTHR47396:SF1">
    <property type="entry name" value="ATP-DEPENDENT HELICASE IRC3-RELATED"/>
    <property type="match status" value="1"/>
</dbReference>
<dbReference type="InterPro" id="IPR050742">
    <property type="entry name" value="Helicase_Restrict-Modif_Enz"/>
</dbReference>
<evidence type="ECO:0000313" key="4">
    <source>
        <dbReference type="Proteomes" id="UP001321786"/>
    </source>
</evidence>
<dbReference type="InterPro" id="IPR058403">
    <property type="entry name" value="DUF8090"/>
</dbReference>
<dbReference type="SUPFAM" id="SSF56024">
    <property type="entry name" value="Phospholipase D/nuclease"/>
    <property type="match status" value="1"/>
</dbReference>
<dbReference type="InterPro" id="IPR025202">
    <property type="entry name" value="PLD-like_dom"/>
</dbReference>
<dbReference type="REBASE" id="743586">
    <property type="entry name" value="CbaS502ORF1830P"/>
</dbReference>
<dbReference type="Pfam" id="PF00271">
    <property type="entry name" value="Helicase_C"/>
    <property type="match status" value="1"/>
</dbReference>
<evidence type="ECO:0000259" key="2">
    <source>
        <dbReference type="PROSITE" id="PS51194"/>
    </source>
</evidence>
<evidence type="ECO:0000313" key="3">
    <source>
        <dbReference type="EMBL" id="BEP27852.1"/>
    </source>
</evidence>
<dbReference type="Gene3D" id="3.30.870.10">
    <property type="entry name" value="Endonuclease Chain A"/>
    <property type="match status" value="1"/>
</dbReference>
<gene>
    <name evidence="3" type="ORF">HLPR_01830</name>
</gene>
<dbReference type="Proteomes" id="UP001321786">
    <property type="component" value="Chromosome"/>
</dbReference>
<dbReference type="InterPro" id="IPR014001">
    <property type="entry name" value="Helicase_ATP-bd"/>
</dbReference>
<dbReference type="AlphaFoldDB" id="A0AAU9E7Y9"/>
<dbReference type="PANTHER" id="PTHR47396">
    <property type="entry name" value="TYPE I RESTRICTION ENZYME ECOKI R PROTEIN"/>
    <property type="match status" value="1"/>
</dbReference>
<dbReference type="Pfam" id="PF13091">
    <property type="entry name" value="PLDc_2"/>
    <property type="match status" value="1"/>
</dbReference>
<dbReference type="InterPro" id="IPR001650">
    <property type="entry name" value="Helicase_C-like"/>
</dbReference>
<dbReference type="RefSeq" id="WP_338536211.1">
    <property type="nucleotide sequence ID" value="NZ_AP028654.1"/>
</dbReference>
<dbReference type="GO" id="GO:0016787">
    <property type="term" value="F:hydrolase activity"/>
    <property type="evidence" value="ECO:0007669"/>
    <property type="project" value="InterPro"/>
</dbReference>
<dbReference type="Gene3D" id="3.40.50.300">
    <property type="entry name" value="P-loop containing nucleotide triphosphate hydrolases"/>
    <property type="match status" value="2"/>
</dbReference>
<dbReference type="InterPro" id="IPR027417">
    <property type="entry name" value="P-loop_NTPase"/>
</dbReference>
<dbReference type="GO" id="GO:0003677">
    <property type="term" value="F:DNA binding"/>
    <property type="evidence" value="ECO:0007669"/>
    <property type="project" value="InterPro"/>
</dbReference>
<keyword evidence="3" id="KW-0347">Helicase</keyword>
<feature type="domain" description="Helicase C-terminal" evidence="2">
    <location>
        <begin position="442"/>
        <end position="602"/>
    </location>
</feature>
<proteinExistence type="predicted"/>
<dbReference type="GO" id="GO:0005829">
    <property type="term" value="C:cytosol"/>
    <property type="evidence" value="ECO:0007669"/>
    <property type="project" value="TreeGrafter"/>
</dbReference>
<dbReference type="PROSITE" id="PS51192">
    <property type="entry name" value="HELICASE_ATP_BIND_1"/>
    <property type="match status" value="1"/>
</dbReference>
<dbReference type="GO" id="GO:0005524">
    <property type="term" value="F:ATP binding"/>
    <property type="evidence" value="ECO:0007669"/>
    <property type="project" value="InterPro"/>
</dbReference>
<sequence length="978" mass="113025">MAIRDEISRSLTTGFIDNGEVSLEKYRPKLLVNNHIKGQKVLTSIIRELNLCDEFFFSVAFITYSGLLVLLNTLKELESKNIKGKIIASQYLNFTEPKALKKLLSFKNIELRMVVDEALHAKGYIFRKNDHYDLIIGSSNLTQSALSTNKEWNIKISSMDKGSLIMETVSEFNKTFENGVKVDDLWIEEYSKIYKFTKARKTSDEKSLLNVSEENPAYNINKNLIPKISPNAMQVEALKGIEKIRELGEKKALLISATGTGKTYLACFDVAKVNPKRLLFLAHREQILNQSIESFKRVLGNNISVGKVGGGKKELDKRFIFSTIQTMSKKYLLKDLKEDYFDYIVVDESHRAGAKSYQRILSRFDAEFLLGMTATPERTDDYNICKDFNYNIAYEIRLEEAMRENMLSPFHYFGITELFIDGNEIRDQSEFKYLINEDRVNNIVEKIEFYGFQGDYVKGLIFCSRNDEAQELSNMFNRRGYKTTSLSGSNTQEKRLSAIACLEDENDENHLDYIFTVDIFNEGVDIPKINQVVMLRPTSSAIIFVQQLGRGLRKAHNKDYVVVLDFIGNYKNNFMIPIALSDDRSFNKDTIRRFVAEGNRIIPGASTVNFDAISKKKIYDSIDKTNFSSVNFIKESYKNLKYRLGRIPSLMDFEEHDSLDVARIFENKSLGSYYKFLSKYEAEYLIKLNDLQIKYIEFISVKLAVGKRPHELIVINEILNNEKDILNSLKHKLIEEYKIDVKEKTIVNVRNVLTNEFATGSSRKTYEKCMILENNKETYIASKEFLKQLEDTNFKNIVKELVDFGLYRNKKYYGKPYKSTSLQLYNKYSYEDVCRLLEWEKNVVSLNIGGYKYDEKSKTYPVFINYHKENTINDSIKYEDRFETSSRLVAISKSKRTPESNDVKTAYNAEKLGVSMELFVRKNKEDKGSKEFYYLGRMNTAGEPKPIKMNGSGLNAVEIVYGLETGVREDIFEYICEG</sequence>
<evidence type="ECO:0000259" key="1">
    <source>
        <dbReference type="PROSITE" id="PS51192"/>
    </source>
</evidence>
<dbReference type="Pfam" id="PF26350">
    <property type="entry name" value="DUF8090"/>
    <property type="match status" value="1"/>
</dbReference>
<dbReference type="Pfam" id="PF11907">
    <property type="entry name" value="DUF3427"/>
    <property type="match status" value="1"/>
</dbReference>
<dbReference type="SMART" id="SM00487">
    <property type="entry name" value="DEXDc"/>
    <property type="match status" value="1"/>
</dbReference>
<accession>A0AAU9E7Y9</accession>
<keyword evidence="4" id="KW-1185">Reference proteome</keyword>
<dbReference type="Pfam" id="PF04851">
    <property type="entry name" value="ResIII"/>
    <property type="match status" value="1"/>
</dbReference>
<dbReference type="CDD" id="cd09204">
    <property type="entry name" value="PLDc_N_DEXD_b2"/>
    <property type="match status" value="1"/>
</dbReference>
<dbReference type="SUPFAM" id="SSF52540">
    <property type="entry name" value="P-loop containing nucleoside triphosphate hydrolases"/>
    <property type="match status" value="1"/>
</dbReference>
<dbReference type="InterPro" id="IPR021835">
    <property type="entry name" value="DUF3427"/>
</dbReference>
<dbReference type="CDD" id="cd18799">
    <property type="entry name" value="SF2_C_EcoAI-like"/>
    <property type="match status" value="1"/>
</dbReference>
<dbReference type="InterPro" id="IPR006935">
    <property type="entry name" value="Helicase/UvrB_N"/>
</dbReference>
<feature type="domain" description="Helicase ATP-binding" evidence="1">
    <location>
        <begin position="243"/>
        <end position="394"/>
    </location>
</feature>
<keyword evidence="3" id="KW-0067">ATP-binding</keyword>
<dbReference type="SMART" id="SM00490">
    <property type="entry name" value="HELICc"/>
    <property type="match status" value="1"/>
</dbReference>